<keyword evidence="7" id="KW-1185">Reference proteome</keyword>
<keyword evidence="2 5" id="KW-0812">Transmembrane</keyword>
<feature type="transmembrane region" description="Helical" evidence="5">
    <location>
        <begin position="7"/>
        <end position="25"/>
    </location>
</feature>
<dbReference type="RefSeq" id="WP_254169824.1">
    <property type="nucleotide sequence ID" value="NZ_JAHESF010000058.1"/>
</dbReference>
<keyword evidence="3 5" id="KW-1133">Transmembrane helix</keyword>
<keyword evidence="4 5" id="KW-0472">Membrane</keyword>
<comment type="caution">
    <text evidence="6">The sequence shown here is derived from an EMBL/GenBank/DDBJ whole genome shotgun (WGS) entry which is preliminary data.</text>
</comment>
<proteinExistence type="predicted"/>
<evidence type="ECO:0000256" key="3">
    <source>
        <dbReference type="ARBA" id="ARBA00022989"/>
    </source>
</evidence>
<dbReference type="GO" id="GO:0016020">
    <property type="term" value="C:membrane"/>
    <property type="evidence" value="ECO:0007669"/>
    <property type="project" value="UniProtKB-SubCell"/>
</dbReference>
<feature type="transmembrane region" description="Helical" evidence="5">
    <location>
        <begin position="37"/>
        <end position="54"/>
    </location>
</feature>
<protein>
    <recommendedName>
        <fullName evidence="8">DoxX family membrane protein</fullName>
    </recommendedName>
</protein>
<dbReference type="Pfam" id="PF07681">
    <property type="entry name" value="DoxX"/>
    <property type="match status" value="1"/>
</dbReference>
<accession>A0AAP2GRG3</accession>
<evidence type="ECO:0000313" key="7">
    <source>
        <dbReference type="Proteomes" id="UP001319200"/>
    </source>
</evidence>
<reference evidence="6 7" key="1">
    <citation type="submission" date="2021-05" db="EMBL/GenBank/DDBJ databases">
        <title>A Polyphasic approach of four new species of the genus Ohtaekwangia: Ohtaekwangia histidinii sp. nov., Ohtaekwangia cretensis sp. nov., Ohtaekwangia indiensis sp. nov., Ohtaekwangia reichenbachii sp. nov. from diverse environment.</title>
        <authorList>
            <person name="Octaviana S."/>
        </authorList>
    </citation>
    <scope>NUCLEOTIDE SEQUENCE [LARGE SCALE GENOMIC DNA]</scope>
    <source>
        <strain evidence="6 7">PWU4</strain>
    </source>
</reference>
<dbReference type="InterPro" id="IPR032808">
    <property type="entry name" value="DoxX"/>
</dbReference>
<evidence type="ECO:0000313" key="6">
    <source>
        <dbReference type="EMBL" id="MBT1701138.1"/>
    </source>
</evidence>
<organism evidence="6 7">
    <name type="scientific">Chryseosolibacter histidini</name>
    <dbReference type="NCBI Taxonomy" id="2782349"/>
    <lineage>
        <taxon>Bacteria</taxon>
        <taxon>Pseudomonadati</taxon>
        <taxon>Bacteroidota</taxon>
        <taxon>Cytophagia</taxon>
        <taxon>Cytophagales</taxon>
        <taxon>Chryseotaleaceae</taxon>
        <taxon>Chryseosolibacter</taxon>
    </lineage>
</organism>
<evidence type="ECO:0000256" key="5">
    <source>
        <dbReference type="SAM" id="Phobius"/>
    </source>
</evidence>
<gene>
    <name evidence="6" type="ORF">KK083_29870</name>
</gene>
<dbReference type="Proteomes" id="UP001319200">
    <property type="component" value="Unassembled WGS sequence"/>
</dbReference>
<evidence type="ECO:0008006" key="8">
    <source>
        <dbReference type="Google" id="ProtNLM"/>
    </source>
</evidence>
<dbReference type="EMBL" id="JAHESF010000058">
    <property type="protein sequence ID" value="MBT1701138.1"/>
    <property type="molecule type" value="Genomic_DNA"/>
</dbReference>
<evidence type="ECO:0000256" key="4">
    <source>
        <dbReference type="ARBA" id="ARBA00023136"/>
    </source>
</evidence>
<name>A0AAP2GRG3_9BACT</name>
<sequence length="125" mass="13623">MKIAVIVVRIVLGLLFLVSVIGFVFNLMPQPKLEQNAMLFITGMMASGYLLPLVKGVEFLCAVAFLTGRFVPLATVVIFPITVNILLFHGVLAPDNMVVPVILLLGNLFLAYAYRAKFATVLAAR</sequence>
<comment type="subcellular location">
    <subcellularLocation>
        <location evidence="1">Membrane</location>
        <topology evidence="1">Multi-pass membrane protein</topology>
    </subcellularLocation>
</comment>
<evidence type="ECO:0000256" key="1">
    <source>
        <dbReference type="ARBA" id="ARBA00004141"/>
    </source>
</evidence>
<evidence type="ECO:0000256" key="2">
    <source>
        <dbReference type="ARBA" id="ARBA00022692"/>
    </source>
</evidence>
<dbReference type="AlphaFoldDB" id="A0AAP2GRG3"/>
<feature type="transmembrane region" description="Helical" evidence="5">
    <location>
        <begin position="97"/>
        <end position="115"/>
    </location>
</feature>
<feature type="transmembrane region" description="Helical" evidence="5">
    <location>
        <begin position="66"/>
        <end position="91"/>
    </location>
</feature>